<evidence type="ECO:0000256" key="3">
    <source>
        <dbReference type="ARBA" id="ARBA00022840"/>
    </source>
</evidence>
<sequence length="1278" mass="142158">MSLTSVEEMKPSPPQLKKEDEERSVKREEVVDDDAKEFEDWNESRGRSGTAEKGKAAAVVLDEEEVKSQGVKPEAAAIPANRLLDDIPFLTPVPTPVGESSSASLPFASTSAAIFPFGRPVSPSRAPLAPTRLPAPTSPSRHAQRIPLPLDHLISAGTILLKDHQLVSDDLDVAQDGWLAFMRDSVQPASQAAVPADEDPFTQPPSARAKSPSKARAGQKRRASTSAGQPPRKKAKVGGNAVLDSLASMSAALACSCTMHVSGTDVVLRVYLVPQDLPELREPAYSRGKTKRPAGATVLSVLQAVRISEEEWMGVPQDGDVPTLMEEEDRRSLLEVYRDIESPAHDESFLDQVDAAEDVKSRLAWSLTENPPGITTTLFPYQRATLAKMLTRELAPQDIPHPAFIARSTSLSGRQRDFWVSIDGSVRLKPTVIREPQGGILAEDMGVGKTLIVLSLVMSTLSELPSVDGFSSYLDNSQPSPSPVLLTALSERFPFKAEIEEQKKLKPRLVQLLPGVELDVREQLDYEAALAAQEAEDARIPDLPFPSLRSLAAHIVKTSTHPNRYPHFDEVEEQQPLPESLFSLLQDSPPYYRLYPSLAQENSREGRRGNLRPQQIFVAATTLVVVPTDLVRQWHEQIKEHVAPKALRYIVLRTAKDKFPTAAEMAQQDLILMSVKRFSDAADAEETALRHVHWKRLVIDEGHVLANGTRMRKLAEELRCESRWAVSGTPSTNLRVVQEEEEVALFTSPSAAGGDRTDIDRLGQLFARFIQHDAFPKHDSLRKLCQTHVYGGGERAARLAAVFDRSVIRHHPKYIKDSFELPKLSKRTVHIPLEEAERRVYNVLVAFFASNAITSQRVDVDYLFHPSKRAHLEQLMDNLSTSTTFFGSYEFVAMVHDARNFAKKMLDGPKSDAWTEEERVMERKVLEVFQEALDDPETILTAGTPSVAFEVTGLDDELVATFRGLKAVKNPRGRTLVPLPELVRMRVDLDELRRVDVKAWEDDEELVEELITFEEKRKRLDAAPKPKKKEKDQPPANPEDEEPPLFKKRSKNDQTPLAPFPDDSIFRNIGLVRTTSSKINYIIREMREHPDDKFIIFSSSNVDIIFANLSEALDILGIRHLVFAGSHARSGDRGEKAQRFNSTTARECQAILVDAKLGGRGFGLTAACRIIAVEPIWKPDLEVQAEKRAHRLGQTKPVDMKILVVANSFEDAMLSRRAQVAPADFGKKVKAPQQDDQLRSLLQRAQYLEPDEKARDGGIVSAALDPPIIFGSSSFQSD</sequence>
<dbReference type="EMBL" id="LCTV02000003">
    <property type="protein sequence ID" value="PRQ76057.1"/>
    <property type="molecule type" value="Genomic_DNA"/>
</dbReference>
<dbReference type="Gene3D" id="3.40.50.10810">
    <property type="entry name" value="Tandem AAA-ATPase domain"/>
    <property type="match status" value="1"/>
</dbReference>
<dbReference type="CDD" id="cd18793">
    <property type="entry name" value="SF2_C_SNF"/>
    <property type="match status" value="1"/>
</dbReference>
<keyword evidence="1" id="KW-0547">Nucleotide-binding</keyword>
<keyword evidence="2" id="KW-0378">Hydrolase</keyword>
<dbReference type="InterPro" id="IPR027417">
    <property type="entry name" value="P-loop_NTPase"/>
</dbReference>
<evidence type="ECO:0000256" key="4">
    <source>
        <dbReference type="SAM" id="MobiDB-lite"/>
    </source>
</evidence>
<dbReference type="EMBL" id="CWKI01000003">
    <property type="protein sequence ID" value="CTR05977.1"/>
    <property type="molecule type" value="Genomic_DNA"/>
</dbReference>
<dbReference type="PANTHER" id="PTHR45626">
    <property type="entry name" value="TRANSCRIPTION TERMINATION FACTOR 2-RELATED"/>
    <property type="match status" value="1"/>
</dbReference>
<dbReference type="GO" id="GO:0006281">
    <property type="term" value="P:DNA repair"/>
    <property type="evidence" value="ECO:0007669"/>
    <property type="project" value="TreeGrafter"/>
</dbReference>
<feature type="region of interest" description="Disordered" evidence="4">
    <location>
        <begin position="190"/>
        <end position="237"/>
    </location>
</feature>
<feature type="region of interest" description="Disordered" evidence="4">
    <location>
        <begin position="1"/>
        <end position="56"/>
    </location>
</feature>
<proteinExistence type="predicted"/>
<dbReference type="InterPro" id="IPR049730">
    <property type="entry name" value="SNF2/RAD54-like_C"/>
</dbReference>
<dbReference type="PANTHER" id="PTHR45626:SF51">
    <property type="entry name" value="SNF2-RELATED DOMAIN-CONTAINING PROTEIN"/>
    <property type="match status" value="1"/>
</dbReference>
<keyword evidence="9" id="KW-1185">Reference proteome</keyword>
<evidence type="ECO:0000259" key="6">
    <source>
        <dbReference type="PROSITE" id="PS51194"/>
    </source>
</evidence>
<dbReference type="InterPro" id="IPR000330">
    <property type="entry name" value="SNF2_N"/>
</dbReference>
<evidence type="ECO:0000313" key="7">
    <source>
        <dbReference type="EMBL" id="CTR05977.1"/>
    </source>
</evidence>
<feature type="domain" description="Helicase C-terminal" evidence="6">
    <location>
        <begin position="1078"/>
        <end position="1242"/>
    </location>
</feature>
<protein>
    <submittedName>
        <fullName evidence="7 8">Proteophosphoglycan ppg4</fullName>
    </submittedName>
</protein>
<dbReference type="Gene3D" id="3.40.50.300">
    <property type="entry name" value="P-loop containing nucleotide triphosphate hydrolases"/>
    <property type="match status" value="1"/>
</dbReference>
<evidence type="ECO:0000313" key="9">
    <source>
        <dbReference type="Proteomes" id="UP000199069"/>
    </source>
</evidence>
<dbReference type="InterPro" id="IPR014001">
    <property type="entry name" value="Helicase_ATP-bd"/>
</dbReference>
<dbReference type="Pfam" id="PF00176">
    <property type="entry name" value="SNF2-rel_dom"/>
    <property type="match status" value="1"/>
</dbReference>
<dbReference type="SMART" id="SM00487">
    <property type="entry name" value="DEXDc"/>
    <property type="match status" value="1"/>
</dbReference>
<dbReference type="STRING" id="5286.A0A0K3CBG7"/>
<gene>
    <name evidence="7" type="primary">FGENESH: predicted gene_3.289</name>
    <name evidence="8" type="ORF">AAT19DRAFT_13079</name>
    <name evidence="7" type="ORF">BN2166_0018380</name>
</gene>
<feature type="compositionally biased region" description="Basic and acidic residues" evidence="4">
    <location>
        <begin position="16"/>
        <end position="29"/>
    </location>
</feature>
<dbReference type="OrthoDB" id="2801544at2759"/>
<dbReference type="PROSITE" id="PS51192">
    <property type="entry name" value="HELICASE_ATP_BIND_1"/>
    <property type="match status" value="1"/>
</dbReference>
<keyword evidence="3" id="KW-0067">ATP-binding</keyword>
<evidence type="ECO:0000256" key="1">
    <source>
        <dbReference type="ARBA" id="ARBA00022741"/>
    </source>
</evidence>
<dbReference type="GO" id="GO:0008094">
    <property type="term" value="F:ATP-dependent activity, acting on DNA"/>
    <property type="evidence" value="ECO:0007669"/>
    <property type="project" value="TreeGrafter"/>
</dbReference>
<dbReference type="Pfam" id="PF00271">
    <property type="entry name" value="Helicase_C"/>
    <property type="match status" value="1"/>
</dbReference>
<dbReference type="AlphaFoldDB" id="A0A0K3CBG7"/>
<dbReference type="Proteomes" id="UP000199069">
    <property type="component" value="Unassembled WGS sequence"/>
</dbReference>
<dbReference type="OMA" id="LLHEMNY"/>
<feature type="compositionally biased region" description="Basic residues" evidence="4">
    <location>
        <begin position="211"/>
        <end position="223"/>
    </location>
</feature>
<dbReference type="GO" id="GO:0005524">
    <property type="term" value="F:ATP binding"/>
    <property type="evidence" value="ECO:0007669"/>
    <property type="project" value="UniProtKB-KW"/>
</dbReference>
<accession>A0A0K3CBG7</accession>
<dbReference type="GO" id="GO:0005634">
    <property type="term" value="C:nucleus"/>
    <property type="evidence" value="ECO:0007669"/>
    <property type="project" value="TreeGrafter"/>
</dbReference>
<name>A0A0K3CBG7_RHOTO</name>
<dbReference type="SUPFAM" id="SSF52540">
    <property type="entry name" value="P-loop containing nucleoside triphosphate hydrolases"/>
    <property type="match status" value="2"/>
</dbReference>
<dbReference type="InterPro" id="IPR038718">
    <property type="entry name" value="SNF2-like_sf"/>
</dbReference>
<evidence type="ECO:0000313" key="10">
    <source>
        <dbReference type="Proteomes" id="UP000239560"/>
    </source>
</evidence>
<feature type="compositionally biased region" description="Basic and acidic residues" evidence="4">
    <location>
        <begin position="38"/>
        <end position="55"/>
    </location>
</feature>
<dbReference type="Proteomes" id="UP000239560">
    <property type="component" value="Unassembled WGS sequence"/>
</dbReference>
<feature type="compositionally biased region" description="Basic and acidic residues" evidence="4">
    <location>
        <begin position="1021"/>
        <end position="1033"/>
    </location>
</feature>
<dbReference type="PROSITE" id="PS51194">
    <property type="entry name" value="HELICASE_CTER"/>
    <property type="match status" value="1"/>
</dbReference>
<dbReference type="GO" id="GO:0016787">
    <property type="term" value="F:hydrolase activity"/>
    <property type="evidence" value="ECO:0007669"/>
    <property type="project" value="UniProtKB-KW"/>
</dbReference>
<evidence type="ECO:0000259" key="5">
    <source>
        <dbReference type="PROSITE" id="PS51192"/>
    </source>
</evidence>
<dbReference type="InterPro" id="IPR001650">
    <property type="entry name" value="Helicase_C-like"/>
</dbReference>
<evidence type="ECO:0000256" key="2">
    <source>
        <dbReference type="ARBA" id="ARBA00022801"/>
    </source>
</evidence>
<feature type="region of interest" description="Disordered" evidence="4">
    <location>
        <begin position="1021"/>
        <end position="1061"/>
    </location>
</feature>
<dbReference type="InterPro" id="IPR050628">
    <property type="entry name" value="SNF2_RAD54_helicase_TF"/>
</dbReference>
<reference evidence="7 9" key="1">
    <citation type="submission" date="2015-07" db="EMBL/GenBank/DDBJ databases">
        <authorList>
            <person name="Cajimat M.N.B."/>
            <person name="Milazzo M.L."/>
            <person name="Fulhorst C.F."/>
        </authorList>
    </citation>
    <scope>NUCLEOTIDE SEQUENCE [LARGE SCALE GENOMIC DNA]</scope>
    <source>
        <strain evidence="7">Single colony</strain>
    </source>
</reference>
<evidence type="ECO:0000313" key="8">
    <source>
        <dbReference type="EMBL" id="PRQ76057.1"/>
    </source>
</evidence>
<reference evidence="8 10" key="2">
    <citation type="journal article" date="2018" name="Elife">
        <title>Functional genomics of lipid metabolism in the oleaginous yeast Rhodosporidium toruloides.</title>
        <authorList>
            <person name="Coradetti S.T."/>
            <person name="Pinel D."/>
            <person name="Geiselman G."/>
            <person name="Ito M."/>
            <person name="Mondo S."/>
            <person name="Reilly M.C."/>
            <person name="Cheng Y.F."/>
            <person name="Bauer S."/>
            <person name="Grigoriev I."/>
            <person name="Gladden J.M."/>
            <person name="Simmons B.A."/>
            <person name="Brem R."/>
            <person name="Arkin A.P."/>
            <person name="Skerker J.M."/>
        </authorList>
    </citation>
    <scope>NUCLEOTIDE SEQUENCE [LARGE SCALE GENOMIC DNA]</scope>
    <source>
        <strain evidence="8 10">NBRC 0880</strain>
    </source>
</reference>
<feature type="domain" description="Helicase ATP-binding" evidence="5">
    <location>
        <begin position="621"/>
        <end position="748"/>
    </location>
</feature>
<organism evidence="7 9">
    <name type="scientific">Rhodotorula toruloides</name>
    <name type="common">Yeast</name>
    <name type="synonym">Rhodosporidium toruloides</name>
    <dbReference type="NCBI Taxonomy" id="5286"/>
    <lineage>
        <taxon>Eukaryota</taxon>
        <taxon>Fungi</taxon>
        <taxon>Dikarya</taxon>
        <taxon>Basidiomycota</taxon>
        <taxon>Pucciniomycotina</taxon>
        <taxon>Microbotryomycetes</taxon>
        <taxon>Sporidiobolales</taxon>
        <taxon>Sporidiobolaceae</taxon>
        <taxon>Rhodotorula</taxon>
    </lineage>
</organism>